<evidence type="ECO:0000256" key="4">
    <source>
        <dbReference type="ARBA" id="ARBA00022801"/>
    </source>
</evidence>
<dbReference type="Gene3D" id="3.90.320.10">
    <property type="match status" value="1"/>
</dbReference>
<sequence length="1079" mass="124544">MRLAGTIYLHPVSDWEAGIGFNRPRRGKNIPCVVPGSRLVRTLRRRFHRREEGKVPFQFFTFDQFVRWLLSLARERLMTPVAQELVVQQAVADVEERAGFHYFGGMTARPGWLKKVEAWIGEVKRAGVRPARLKQLWEERGEKYRELALIYEAYQELLRIHGWVDHEEPYIQLCDALSRREGRGSLPDEVIVEQFSDLTFMQQEVLVSLVTAGVEVSLHLAWDRDRPRLFRETAEVVERLRKRGFSLKEMPRSKKIGKASPLFHLEERAFSSRPDPVSAEQRVEVISATDREQEVEQVVNRLKGWLKESQAPLSDAALVCNDPDVYVPLVTTALEAAGLPCEQGKIRDLRSHPLMQTLLGALDLRQGREESGPGLLESPYLPWAGGRETQSRWIRAWRLLGKPRTEAELNQRLETMRVQPILEAEEWEGLRLLFRWVEEIPLKATWREWLDLFPRWAGALKREEAWREMGRDPELLPTLAGELDAWKQIDAVLEEWKAVFDASALGGRVVDLRSFTAQLEQAADRKEVRLSPGRRGGVHLLPPNQVGGHRYKAVFMLGCAEGEWPRPVREDWLIPDSERRRLRREEVGLATSAEQRSQRLVPFYRTARAATERLVLSYPALKPDGKQQLPSPWLDELLSLFTKESVRWTISDPGDLLPARWEDCLTLSRGLEKAIEVLNRPAEGSDEAVYALEVVRRYQREHPAQHRRLAERIRVERLRWGGGYSPFDGVLDPSPLQREVGRSIREQVWSATSLNGLIQCRFHFLAGWIWNVSPREPVEKGLSPLERGDLLHRILWRFWNHYRNHPFDPGRAEEIREHLLAVAERAFAEAAEEGDWERRDPFRFRIETHRIRQQLLHFLAHEIQWRQKVREGLTPRFLELGFGMPVEGEVDPETRTAPAEVRLGDDRVIRVRGKVDRVDMDADGHYAIYDYKSGSAPKTEEILAGLQLQLLLYLWVLQEAFGLDPEKVLGAAYYTAKKRGDDGTPPTDNRNRGLWRKGWAERAGIGRAGSLLEAKEWSEVQQSVRQLIDRQLNRVVRGDFAVAPTRECPAFCPHRTLCRIDDLRMADKELPWEGKEGEA</sequence>
<dbReference type="AlphaFoldDB" id="A0A2T6C7Z3"/>
<dbReference type="SUPFAM" id="SSF52540">
    <property type="entry name" value="P-loop containing nucleoside triphosphate hydrolases"/>
    <property type="match status" value="2"/>
</dbReference>
<dbReference type="EMBL" id="QBKR01000003">
    <property type="protein sequence ID" value="PTX64425.1"/>
    <property type="molecule type" value="Genomic_DNA"/>
</dbReference>
<dbReference type="GO" id="GO:0003677">
    <property type="term" value="F:DNA binding"/>
    <property type="evidence" value="ECO:0007669"/>
    <property type="project" value="UniProtKB-KW"/>
</dbReference>
<name>A0A2T6C7Z3_9BACL</name>
<dbReference type="GO" id="GO:0006281">
    <property type="term" value="P:DNA repair"/>
    <property type="evidence" value="ECO:0007669"/>
    <property type="project" value="UniProtKB-KW"/>
</dbReference>
<feature type="domain" description="ATP-dependent helicase/deoxyribonuclease subunit B N-terminal" evidence="11">
    <location>
        <begin position="76"/>
        <end position="242"/>
    </location>
</feature>
<dbReference type="Pfam" id="PF21445">
    <property type="entry name" value="ADDB_N"/>
    <property type="match status" value="1"/>
</dbReference>
<gene>
    <name evidence="12" type="ORF">C8P63_103211</name>
</gene>
<evidence type="ECO:0000256" key="1">
    <source>
        <dbReference type="ARBA" id="ARBA00022722"/>
    </source>
</evidence>
<dbReference type="InterPro" id="IPR049035">
    <property type="entry name" value="ADDB_N"/>
</dbReference>
<dbReference type="SUPFAM" id="SSF52980">
    <property type="entry name" value="Restriction endonuclease-like"/>
    <property type="match status" value="1"/>
</dbReference>
<dbReference type="GO" id="GO:0006310">
    <property type="term" value="P:DNA recombination"/>
    <property type="evidence" value="ECO:0007669"/>
    <property type="project" value="TreeGrafter"/>
</dbReference>
<dbReference type="Pfam" id="PF12705">
    <property type="entry name" value="PDDEXK_1"/>
    <property type="match status" value="1"/>
</dbReference>
<keyword evidence="3" id="KW-0227">DNA damage</keyword>
<reference evidence="12 13" key="1">
    <citation type="submission" date="2018-04" db="EMBL/GenBank/DDBJ databases">
        <title>Genomic Encyclopedia of Archaeal and Bacterial Type Strains, Phase II (KMG-II): from individual species to whole genera.</title>
        <authorList>
            <person name="Goeker M."/>
        </authorList>
    </citation>
    <scope>NUCLEOTIDE SEQUENCE [LARGE SCALE GENOMIC DNA]</scope>
    <source>
        <strain evidence="12 13">DSM 45787</strain>
    </source>
</reference>
<dbReference type="Gene3D" id="3.40.50.300">
    <property type="entry name" value="P-loop containing nucleotide triphosphate hydrolases"/>
    <property type="match status" value="2"/>
</dbReference>
<evidence type="ECO:0000259" key="10">
    <source>
        <dbReference type="Pfam" id="PF12705"/>
    </source>
</evidence>
<evidence type="ECO:0000256" key="7">
    <source>
        <dbReference type="ARBA" id="ARBA00022840"/>
    </source>
</evidence>
<evidence type="ECO:0000256" key="3">
    <source>
        <dbReference type="ARBA" id="ARBA00022763"/>
    </source>
</evidence>
<keyword evidence="8" id="KW-0238">DNA-binding</keyword>
<dbReference type="GO" id="GO:0004527">
    <property type="term" value="F:exonuclease activity"/>
    <property type="evidence" value="ECO:0007669"/>
    <property type="project" value="UniProtKB-KW"/>
</dbReference>
<dbReference type="InterPro" id="IPR038726">
    <property type="entry name" value="PDDEXK_AddAB-type"/>
</dbReference>
<keyword evidence="5 12" id="KW-0347">Helicase</keyword>
<evidence type="ECO:0000313" key="13">
    <source>
        <dbReference type="Proteomes" id="UP000244240"/>
    </source>
</evidence>
<proteinExistence type="predicted"/>
<dbReference type="InterPro" id="IPR011604">
    <property type="entry name" value="PDDEXK-like_dom_sf"/>
</dbReference>
<evidence type="ECO:0000259" key="11">
    <source>
        <dbReference type="Pfam" id="PF21445"/>
    </source>
</evidence>
<evidence type="ECO:0000256" key="6">
    <source>
        <dbReference type="ARBA" id="ARBA00022839"/>
    </source>
</evidence>
<comment type="caution">
    <text evidence="12">The sequence shown here is derived from an EMBL/GenBank/DDBJ whole genome shotgun (WGS) entry which is preliminary data.</text>
</comment>
<dbReference type="PANTHER" id="PTHR30591:SF1">
    <property type="entry name" value="RECBCD ENZYME SUBUNIT RECC"/>
    <property type="match status" value="1"/>
</dbReference>
<evidence type="ECO:0000256" key="2">
    <source>
        <dbReference type="ARBA" id="ARBA00022741"/>
    </source>
</evidence>
<accession>A0A2T6C7Z3</accession>
<dbReference type="InterPro" id="IPR011335">
    <property type="entry name" value="Restrct_endonuc-II-like"/>
</dbReference>
<dbReference type="GO" id="GO:0004386">
    <property type="term" value="F:helicase activity"/>
    <property type="evidence" value="ECO:0007669"/>
    <property type="project" value="UniProtKB-KW"/>
</dbReference>
<keyword evidence="6" id="KW-0269">Exonuclease</keyword>
<dbReference type="GO" id="GO:0005524">
    <property type="term" value="F:ATP binding"/>
    <property type="evidence" value="ECO:0007669"/>
    <property type="project" value="UniProtKB-KW"/>
</dbReference>
<keyword evidence="1" id="KW-0540">Nuclease</keyword>
<evidence type="ECO:0000313" key="12">
    <source>
        <dbReference type="EMBL" id="PTX64425.1"/>
    </source>
</evidence>
<evidence type="ECO:0000256" key="9">
    <source>
        <dbReference type="ARBA" id="ARBA00023204"/>
    </source>
</evidence>
<keyword evidence="13" id="KW-1185">Reference proteome</keyword>
<keyword evidence="9" id="KW-0234">DNA repair</keyword>
<feature type="domain" description="PD-(D/E)XK endonuclease-like" evidence="10">
    <location>
        <begin position="749"/>
        <end position="1059"/>
    </location>
</feature>
<dbReference type="PANTHER" id="PTHR30591">
    <property type="entry name" value="RECBCD ENZYME SUBUNIT RECC"/>
    <property type="match status" value="1"/>
</dbReference>
<evidence type="ECO:0000256" key="5">
    <source>
        <dbReference type="ARBA" id="ARBA00022806"/>
    </source>
</evidence>
<evidence type="ECO:0000256" key="8">
    <source>
        <dbReference type="ARBA" id="ARBA00023125"/>
    </source>
</evidence>
<keyword evidence="7" id="KW-0067">ATP-binding</keyword>
<keyword evidence="4" id="KW-0378">Hydrolase</keyword>
<dbReference type="Proteomes" id="UP000244240">
    <property type="component" value="Unassembled WGS sequence"/>
</dbReference>
<dbReference type="InterPro" id="IPR027417">
    <property type="entry name" value="P-loop_NTPase"/>
</dbReference>
<protein>
    <submittedName>
        <fullName evidence="12">ATP-dependent helicase/DNAse subunit B</fullName>
    </submittedName>
</protein>
<keyword evidence="2" id="KW-0547">Nucleotide-binding</keyword>
<organism evidence="12 13">
    <name type="scientific">Melghirimyces profundicolus</name>
    <dbReference type="NCBI Taxonomy" id="1242148"/>
    <lineage>
        <taxon>Bacteria</taxon>
        <taxon>Bacillati</taxon>
        <taxon>Bacillota</taxon>
        <taxon>Bacilli</taxon>
        <taxon>Bacillales</taxon>
        <taxon>Thermoactinomycetaceae</taxon>
        <taxon>Melghirimyces</taxon>
    </lineage>
</organism>